<feature type="non-terminal residue" evidence="2">
    <location>
        <position position="1"/>
    </location>
</feature>
<accession>A0A146K7X4</accession>
<proteinExistence type="predicted"/>
<feature type="non-terminal residue" evidence="2">
    <location>
        <position position="508"/>
    </location>
</feature>
<keyword evidence="1" id="KW-0175">Coiled coil</keyword>
<name>A0A146K7X4_9EUKA</name>
<organism evidence="2">
    <name type="scientific">Trepomonas sp. PC1</name>
    <dbReference type="NCBI Taxonomy" id="1076344"/>
    <lineage>
        <taxon>Eukaryota</taxon>
        <taxon>Metamonada</taxon>
        <taxon>Diplomonadida</taxon>
        <taxon>Hexamitidae</taxon>
        <taxon>Hexamitinae</taxon>
        <taxon>Trepomonas</taxon>
    </lineage>
</organism>
<evidence type="ECO:0000313" key="2">
    <source>
        <dbReference type="EMBL" id="JAP91661.1"/>
    </source>
</evidence>
<reference evidence="2" key="1">
    <citation type="submission" date="2015-07" db="EMBL/GenBank/DDBJ databases">
        <title>Adaptation to a free-living lifestyle via gene acquisitions in the diplomonad Trepomonas sp. PC1.</title>
        <authorList>
            <person name="Xu F."/>
            <person name="Jerlstrom-Hultqvist J."/>
            <person name="Kolisko M."/>
            <person name="Simpson A.G.B."/>
            <person name="Roger A.J."/>
            <person name="Svard S.G."/>
            <person name="Andersson J.O."/>
        </authorList>
    </citation>
    <scope>NUCLEOTIDE SEQUENCE</scope>
    <source>
        <strain evidence="2">PC1</strain>
    </source>
</reference>
<dbReference type="EMBL" id="GDID01004945">
    <property type="protein sequence ID" value="JAP91661.1"/>
    <property type="molecule type" value="Transcribed_RNA"/>
</dbReference>
<feature type="coiled-coil region" evidence="1">
    <location>
        <begin position="252"/>
        <end position="305"/>
    </location>
</feature>
<evidence type="ECO:0000256" key="1">
    <source>
        <dbReference type="SAM" id="Coils"/>
    </source>
</evidence>
<gene>
    <name evidence="2" type="ORF">TPC1_16656</name>
</gene>
<protein>
    <submittedName>
        <fullName evidence="2">Cast multi-domain protein</fullName>
    </submittedName>
</protein>
<dbReference type="AlphaFoldDB" id="A0A146K7X4"/>
<sequence length="508" mass="61292">VNSAQQKSRDPLLEVFNQQNDIIRQYMEMQVEELTNKVKNREYDGQVIKKKVKYDLPSRPEIENKIDHLIKQTTEERHSVDYYKEQRKQTEKKLESWLKVLEKENFQSQTNFQLQEDVNFLQTKLKEAQTKLTECESLKLEYKSLLKQFPTEQEQHKAYQKTQKEIENLDKKLVEQADTSISITASIQLMREETAQKILYFQELSQKRVQQLQEKRVYVQNQLKTPFEKFEPVQFDGEEIENPFKDFKNFNIKKMLENKQITKEELVQSKNKQVKNELKELKGRIIDYNEQINALKVEIFNQEANPAKMQKLHQEISQQQMKINRLMPVKKELQKFYNQMQEFLQLLFDKVYLMIGHSENEEIEQMCNPFRPQKDYTQIYYMNNLVDAIIAKYSTLELFLERIEDAPSRMQKEEFSDEFSSENSEADQKNQIVPEMWKLEDPETFDDLIWNNKGFYRNFDQFNVRVQLPRSRIDEPVIDQQIIRKQQQGYKQFRREIKMKSEKTIKQA</sequence>
<feature type="coiled-coil region" evidence="1">
    <location>
        <begin position="111"/>
        <end position="179"/>
    </location>
</feature>